<evidence type="ECO:0000256" key="3">
    <source>
        <dbReference type="PROSITE-ProRule" id="PRU10141"/>
    </source>
</evidence>
<dbReference type="Pfam" id="PF00069">
    <property type="entry name" value="Pkinase"/>
    <property type="match status" value="1"/>
</dbReference>
<dbReference type="InterPro" id="IPR017441">
    <property type="entry name" value="Protein_kinase_ATP_BS"/>
</dbReference>
<evidence type="ECO:0000259" key="6">
    <source>
        <dbReference type="PROSITE" id="PS51722"/>
    </source>
</evidence>
<dbReference type="PROSITE" id="PS00107">
    <property type="entry name" value="PROTEIN_KINASE_ATP"/>
    <property type="match status" value="1"/>
</dbReference>
<feature type="region of interest" description="Disordered" evidence="4">
    <location>
        <begin position="1"/>
        <end position="25"/>
    </location>
</feature>
<dbReference type="SUPFAM" id="SSF56112">
    <property type="entry name" value="Protein kinase-like (PK-like)"/>
    <property type="match status" value="1"/>
</dbReference>
<comment type="caution">
    <text evidence="7">The sequence shown here is derived from an EMBL/GenBank/DDBJ whole genome shotgun (WGS) entry which is preliminary data.</text>
</comment>
<feature type="binding site" evidence="3">
    <location>
        <position position="96"/>
    </location>
    <ligand>
        <name>ATP</name>
        <dbReference type="ChEBI" id="CHEBI:30616"/>
    </ligand>
</feature>
<dbReference type="InterPro" id="IPR027417">
    <property type="entry name" value="P-loop_NTPase"/>
</dbReference>
<dbReference type="SUPFAM" id="SSF52540">
    <property type="entry name" value="P-loop containing nucleoside triphosphate hydrolases"/>
    <property type="match status" value="1"/>
</dbReference>
<dbReference type="PROSITE" id="PS00301">
    <property type="entry name" value="G_TR_1"/>
    <property type="match status" value="1"/>
</dbReference>
<evidence type="ECO:0000256" key="4">
    <source>
        <dbReference type="SAM" id="MobiDB-lite"/>
    </source>
</evidence>
<dbReference type="AlphaFoldDB" id="A0A9P6YS02"/>
<dbReference type="EMBL" id="JAANIU010004039">
    <property type="protein sequence ID" value="KAG1557911.1"/>
    <property type="molecule type" value="Genomic_DNA"/>
</dbReference>
<feature type="domain" description="Tr-type G" evidence="6">
    <location>
        <begin position="161"/>
        <end position="265"/>
    </location>
</feature>
<dbReference type="PANTHER" id="PTHR23115">
    <property type="entry name" value="TRANSLATION FACTOR"/>
    <property type="match status" value="1"/>
</dbReference>
<dbReference type="InterPro" id="IPR000719">
    <property type="entry name" value="Prot_kinase_dom"/>
</dbReference>
<dbReference type="PRINTS" id="PR00315">
    <property type="entry name" value="ELONGATNFCT"/>
</dbReference>
<keyword evidence="8" id="KW-1185">Reference proteome</keyword>
<dbReference type="GO" id="GO:0005524">
    <property type="term" value="F:ATP binding"/>
    <property type="evidence" value="ECO:0007669"/>
    <property type="project" value="UniProtKB-UniRule"/>
</dbReference>
<gene>
    <name evidence="7" type="ORF">G6F50_012569</name>
</gene>
<dbReference type="GO" id="GO:0005525">
    <property type="term" value="F:GTP binding"/>
    <property type="evidence" value="ECO:0007669"/>
    <property type="project" value="UniProtKB-KW"/>
</dbReference>
<evidence type="ECO:0000259" key="5">
    <source>
        <dbReference type="PROSITE" id="PS50011"/>
    </source>
</evidence>
<dbReference type="Proteomes" id="UP000740926">
    <property type="component" value="Unassembled WGS sequence"/>
</dbReference>
<evidence type="ECO:0008006" key="9">
    <source>
        <dbReference type="Google" id="ProtNLM"/>
    </source>
</evidence>
<name>A0A9P6YS02_9FUNG</name>
<dbReference type="Pfam" id="PF00009">
    <property type="entry name" value="GTP_EFTU"/>
    <property type="match status" value="1"/>
</dbReference>
<keyword evidence="1 3" id="KW-0547">Nucleotide-binding</keyword>
<organism evidence="7 8">
    <name type="scientific">Rhizopus delemar</name>
    <dbReference type="NCBI Taxonomy" id="936053"/>
    <lineage>
        <taxon>Eukaryota</taxon>
        <taxon>Fungi</taxon>
        <taxon>Fungi incertae sedis</taxon>
        <taxon>Mucoromycota</taxon>
        <taxon>Mucoromycotina</taxon>
        <taxon>Mucoromycetes</taxon>
        <taxon>Mucorales</taxon>
        <taxon>Mucorineae</taxon>
        <taxon>Rhizopodaceae</taxon>
        <taxon>Rhizopus</taxon>
    </lineage>
</organism>
<dbReference type="GO" id="GO:0004672">
    <property type="term" value="F:protein kinase activity"/>
    <property type="evidence" value="ECO:0007669"/>
    <property type="project" value="InterPro"/>
</dbReference>
<protein>
    <recommendedName>
        <fullName evidence="9">Protein kinase domain-containing protein</fullName>
    </recommendedName>
</protein>
<feature type="domain" description="Protein kinase" evidence="5">
    <location>
        <begin position="67"/>
        <end position="265"/>
    </location>
</feature>
<dbReference type="InterPro" id="IPR050100">
    <property type="entry name" value="TRAFAC_GTPase_members"/>
</dbReference>
<evidence type="ECO:0000256" key="2">
    <source>
        <dbReference type="ARBA" id="ARBA00023134"/>
    </source>
</evidence>
<proteinExistence type="predicted"/>
<keyword evidence="2" id="KW-0342">GTP-binding</keyword>
<dbReference type="FunFam" id="3.30.200.20:FF:000537">
    <property type="entry name" value="Non-specific serine/threonine protein kinase"/>
    <property type="match status" value="1"/>
</dbReference>
<dbReference type="InterPro" id="IPR011009">
    <property type="entry name" value="Kinase-like_dom_sf"/>
</dbReference>
<sequence>MSAVFEFDDLPSHKPEIPEEEDDTAKARDLPLDEKLYEVPLDESFISSSLTTTNLSISQRKVTLDDFEILKLLGRGAYGKVMMCRHKESNQLYAMKVLKKASLFLHAKNAEHTKAERQILEEVRHPFIVQLFYAFQTNDRLYLILQYATGGELFTHMAADKTNISVVVIGHVDSGKSTTTGHLIYKCGGIDKRTIEKFEKEAAELGKGSFKYAWVLDKLKAERERGITIDIALWKFETPKYQITVIDAPGHRDFIKNMITGWSNP</sequence>
<dbReference type="Gene3D" id="3.40.50.300">
    <property type="entry name" value="P-loop containing nucleotide triphosphate hydrolases"/>
    <property type="match status" value="1"/>
</dbReference>
<dbReference type="PROSITE" id="PS51722">
    <property type="entry name" value="G_TR_2"/>
    <property type="match status" value="1"/>
</dbReference>
<dbReference type="InterPro" id="IPR000795">
    <property type="entry name" value="T_Tr_GTP-bd_dom"/>
</dbReference>
<evidence type="ECO:0000313" key="7">
    <source>
        <dbReference type="EMBL" id="KAG1557911.1"/>
    </source>
</evidence>
<accession>A0A9P6YS02</accession>
<reference evidence="7 8" key="1">
    <citation type="journal article" date="2020" name="Microb. Genom.">
        <title>Genetic diversity of clinical and environmental Mucorales isolates obtained from an investigation of mucormycosis cases among solid organ transplant recipients.</title>
        <authorList>
            <person name="Nguyen M.H."/>
            <person name="Kaul D."/>
            <person name="Muto C."/>
            <person name="Cheng S.J."/>
            <person name="Richter R.A."/>
            <person name="Bruno V.M."/>
            <person name="Liu G."/>
            <person name="Beyhan S."/>
            <person name="Sundermann A.J."/>
            <person name="Mounaud S."/>
            <person name="Pasculle A.W."/>
            <person name="Nierman W.C."/>
            <person name="Driscoll E."/>
            <person name="Cumbie R."/>
            <person name="Clancy C.J."/>
            <person name="Dupont C.L."/>
        </authorList>
    </citation>
    <scope>NUCLEOTIDE SEQUENCE [LARGE SCALE GENOMIC DNA]</scope>
    <source>
        <strain evidence="7 8">GL24</strain>
    </source>
</reference>
<dbReference type="GO" id="GO:0003924">
    <property type="term" value="F:GTPase activity"/>
    <property type="evidence" value="ECO:0007669"/>
    <property type="project" value="InterPro"/>
</dbReference>
<dbReference type="Gene3D" id="3.30.200.20">
    <property type="entry name" value="Phosphorylase Kinase, domain 1"/>
    <property type="match status" value="1"/>
</dbReference>
<keyword evidence="3" id="KW-0067">ATP-binding</keyword>
<evidence type="ECO:0000313" key="8">
    <source>
        <dbReference type="Proteomes" id="UP000740926"/>
    </source>
</evidence>
<dbReference type="FunFam" id="3.40.50.300:FF:001857">
    <property type="entry name" value="Elongation factor 1-alpha"/>
    <property type="match status" value="1"/>
</dbReference>
<dbReference type="PROSITE" id="PS50011">
    <property type="entry name" value="PROTEIN_KINASE_DOM"/>
    <property type="match status" value="1"/>
</dbReference>
<evidence type="ECO:0000256" key="1">
    <source>
        <dbReference type="ARBA" id="ARBA00022741"/>
    </source>
</evidence>
<dbReference type="InterPro" id="IPR031157">
    <property type="entry name" value="G_TR_CS"/>
</dbReference>
<dbReference type="SMART" id="SM00220">
    <property type="entry name" value="S_TKc"/>
    <property type="match status" value="1"/>
</dbReference>